<keyword evidence="9" id="KW-1185">Reference proteome</keyword>
<dbReference type="SUPFAM" id="SSF102114">
    <property type="entry name" value="Radical SAM enzymes"/>
    <property type="match status" value="1"/>
</dbReference>
<comment type="cofactor">
    <cofactor evidence="1">
        <name>[4Fe-4S] cluster</name>
        <dbReference type="ChEBI" id="CHEBI:49883"/>
    </cofactor>
</comment>
<keyword evidence="5" id="KW-0411">Iron-sulfur</keyword>
<dbReference type="PROSITE" id="PS51332">
    <property type="entry name" value="B12_BINDING"/>
    <property type="match status" value="1"/>
</dbReference>
<name>A0ABZ2K369_9BACT</name>
<dbReference type="SFLD" id="SFLDG01082">
    <property type="entry name" value="B12-binding_domain_containing"/>
    <property type="match status" value="1"/>
</dbReference>
<feature type="domain" description="B12-binding" evidence="6">
    <location>
        <begin position="1"/>
        <end position="145"/>
    </location>
</feature>
<dbReference type="InterPro" id="IPR058240">
    <property type="entry name" value="rSAM_sf"/>
</dbReference>
<dbReference type="InterPro" id="IPR006638">
    <property type="entry name" value="Elp3/MiaA/NifB-like_rSAM"/>
</dbReference>
<dbReference type="PANTHER" id="PTHR43409:SF16">
    <property type="entry name" value="SLR0320 PROTEIN"/>
    <property type="match status" value="1"/>
</dbReference>
<dbReference type="InterPro" id="IPR023404">
    <property type="entry name" value="rSAM_horseshoe"/>
</dbReference>
<evidence type="ECO:0000313" key="9">
    <source>
        <dbReference type="Proteomes" id="UP001379533"/>
    </source>
</evidence>
<dbReference type="Gene3D" id="3.80.30.20">
    <property type="entry name" value="tm_1862 like domain"/>
    <property type="match status" value="1"/>
</dbReference>
<dbReference type="SFLD" id="SFLDS00029">
    <property type="entry name" value="Radical_SAM"/>
    <property type="match status" value="1"/>
</dbReference>
<dbReference type="EMBL" id="CP089982">
    <property type="protein sequence ID" value="WXA91990.1"/>
    <property type="molecule type" value="Genomic_DNA"/>
</dbReference>
<dbReference type="InterPro" id="IPR007197">
    <property type="entry name" value="rSAM"/>
</dbReference>
<dbReference type="CDD" id="cd01335">
    <property type="entry name" value="Radical_SAM"/>
    <property type="match status" value="1"/>
</dbReference>
<evidence type="ECO:0000256" key="2">
    <source>
        <dbReference type="ARBA" id="ARBA00022691"/>
    </source>
</evidence>
<protein>
    <submittedName>
        <fullName evidence="8">Cobalamin-dependent protein</fullName>
    </submittedName>
</protein>
<proteinExistence type="predicted"/>
<evidence type="ECO:0000259" key="6">
    <source>
        <dbReference type="PROSITE" id="PS51332"/>
    </source>
</evidence>
<feature type="domain" description="Radical SAM core" evidence="7">
    <location>
        <begin position="189"/>
        <end position="418"/>
    </location>
</feature>
<sequence length="447" mass="48970">MRVLLVSANREKLPSAVVPIGILSVAAAVRDAHDVSVVDLCFEADPLEAVEKAITSFRPDVVGLGLRNLHDNTYAGSEHLLAYYEDVATRIRQTTDAPLVLGGAAITLRPTQLLERLGASHAVVGEGENSFRALVDALARGERPEPIITSEVIRASQAKYVQLARKPMVPNSLDGLPTPARDLVDARYFSLDGTDSVQTKRGCAFQCTYCDYPDLEGRKVRMRRPEAVVDEMEYLASGSRGVSHAFVVDSVFNVPRSHALAVCRTMVERRVTLPWVCYVSPASLDEELVEAMARAGCIGAEIGTDSGTPRVLERLRKPFTLDQVRRVRAAFRAHGIADCHTFVLGAEGETVAEAEGTLAFVEELDPDVAVFIAFMEDRESHGIGRAEHRQALLDLLAREAPKHPGWIVPELGIRFGTKISTFLQRARLRGPGWVHLAHARRGRGFRG</sequence>
<keyword evidence="4" id="KW-0408">Iron</keyword>
<organism evidence="8 9">
    <name type="scientific">Pendulispora brunnea</name>
    <dbReference type="NCBI Taxonomy" id="2905690"/>
    <lineage>
        <taxon>Bacteria</taxon>
        <taxon>Pseudomonadati</taxon>
        <taxon>Myxococcota</taxon>
        <taxon>Myxococcia</taxon>
        <taxon>Myxococcales</taxon>
        <taxon>Sorangiineae</taxon>
        <taxon>Pendulisporaceae</taxon>
        <taxon>Pendulispora</taxon>
    </lineage>
</organism>
<dbReference type="SMART" id="SM00729">
    <property type="entry name" value="Elp3"/>
    <property type="match status" value="1"/>
</dbReference>
<gene>
    <name evidence="8" type="ORF">LZC95_36760</name>
</gene>
<evidence type="ECO:0000256" key="5">
    <source>
        <dbReference type="ARBA" id="ARBA00023014"/>
    </source>
</evidence>
<dbReference type="PROSITE" id="PS51918">
    <property type="entry name" value="RADICAL_SAM"/>
    <property type="match status" value="1"/>
</dbReference>
<keyword evidence="2" id="KW-0949">S-adenosyl-L-methionine</keyword>
<dbReference type="InterPro" id="IPR034466">
    <property type="entry name" value="Methyltransferase_Class_B"/>
</dbReference>
<dbReference type="Pfam" id="PF02310">
    <property type="entry name" value="B12-binding"/>
    <property type="match status" value="1"/>
</dbReference>
<evidence type="ECO:0000256" key="4">
    <source>
        <dbReference type="ARBA" id="ARBA00023004"/>
    </source>
</evidence>
<keyword evidence="3" id="KW-0479">Metal-binding</keyword>
<dbReference type="InterPro" id="IPR006158">
    <property type="entry name" value="Cobalamin-bd"/>
</dbReference>
<dbReference type="InterPro" id="IPR051198">
    <property type="entry name" value="BchE-like"/>
</dbReference>
<evidence type="ECO:0000256" key="3">
    <source>
        <dbReference type="ARBA" id="ARBA00022723"/>
    </source>
</evidence>
<reference evidence="8 9" key="1">
    <citation type="submission" date="2021-12" db="EMBL/GenBank/DDBJ databases">
        <title>Discovery of the Pendulisporaceae a myxobacterial family with distinct sporulation behavior and unique specialized metabolism.</title>
        <authorList>
            <person name="Garcia R."/>
            <person name="Popoff A."/>
            <person name="Bader C.D."/>
            <person name="Loehr J."/>
            <person name="Walesch S."/>
            <person name="Walt C."/>
            <person name="Boldt J."/>
            <person name="Bunk B."/>
            <person name="Haeckl F.J.F.P.J."/>
            <person name="Gunesch A.P."/>
            <person name="Birkelbach J."/>
            <person name="Nuebel U."/>
            <person name="Pietschmann T."/>
            <person name="Bach T."/>
            <person name="Mueller R."/>
        </authorList>
    </citation>
    <scope>NUCLEOTIDE SEQUENCE [LARGE SCALE GENOMIC DNA]</scope>
    <source>
        <strain evidence="8 9">MSr12523</strain>
    </source>
</reference>
<evidence type="ECO:0000259" key="7">
    <source>
        <dbReference type="PROSITE" id="PS51918"/>
    </source>
</evidence>
<dbReference type="Pfam" id="PF04055">
    <property type="entry name" value="Radical_SAM"/>
    <property type="match status" value="1"/>
</dbReference>
<dbReference type="SFLD" id="SFLDG01123">
    <property type="entry name" value="methyltransferase_(Class_B)"/>
    <property type="match status" value="1"/>
</dbReference>
<dbReference type="PANTHER" id="PTHR43409">
    <property type="entry name" value="ANAEROBIC MAGNESIUM-PROTOPORPHYRIN IX MONOMETHYL ESTER CYCLASE-RELATED"/>
    <property type="match status" value="1"/>
</dbReference>
<evidence type="ECO:0000313" key="8">
    <source>
        <dbReference type="EMBL" id="WXA91990.1"/>
    </source>
</evidence>
<accession>A0ABZ2K369</accession>
<dbReference type="Proteomes" id="UP001379533">
    <property type="component" value="Chromosome"/>
</dbReference>
<dbReference type="Gene3D" id="3.40.50.280">
    <property type="entry name" value="Cobalamin-binding domain"/>
    <property type="match status" value="1"/>
</dbReference>
<dbReference type="RefSeq" id="WP_394842608.1">
    <property type="nucleotide sequence ID" value="NZ_CP089982.1"/>
</dbReference>
<evidence type="ECO:0000256" key="1">
    <source>
        <dbReference type="ARBA" id="ARBA00001966"/>
    </source>
</evidence>